<proteinExistence type="predicted"/>
<evidence type="ECO:0000313" key="2">
    <source>
        <dbReference type="Proteomes" id="UP000004925"/>
    </source>
</evidence>
<reference evidence="1 2" key="1">
    <citation type="submission" date="2011-10" db="EMBL/GenBank/DDBJ databases">
        <title>The Genome Sequence of Fusobacterium sp. 4_1_13.</title>
        <authorList>
            <consortium name="The Broad Institute Genome Sequencing Platform"/>
            <person name="Earl A."/>
            <person name="Ward D."/>
            <person name="Feldgarden M."/>
            <person name="Gevers D."/>
            <person name="Strauss J."/>
            <person name="Ambrose C."/>
            <person name="Allen-Vercoe E."/>
            <person name="Young S.K."/>
            <person name="Zeng Q."/>
            <person name="Gargeya S."/>
            <person name="Fitzgerald M."/>
            <person name="Haas B."/>
            <person name="Abouelleil A."/>
            <person name="Alvarado L."/>
            <person name="Arachchi H.M."/>
            <person name="Berlin A."/>
            <person name="Brown A."/>
            <person name="Chapman S.B."/>
            <person name="Chen Z."/>
            <person name="Dunbar C."/>
            <person name="Freedman E."/>
            <person name="Gearin G."/>
            <person name="Goldberg J."/>
            <person name="Griggs A."/>
            <person name="Gujja S."/>
            <person name="Heiman D."/>
            <person name="Howarth C."/>
            <person name="Larson L."/>
            <person name="Lui A."/>
            <person name="MacDonald P.J."/>
            <person name="Montmayeur A."/>
            <person name="Murphy C."/>
            <person name="Neiman D."/>
            <person name="Pearson M."/>
            <person name="Priest M."/>
            <person name="Roberts A."/>
            <person name="Saif S."/>
            <person name="Shea T."/>
            <person name="Shenoy N."/>
            <person name="Sisk P."/>
            <person name="Stolte C."/>
            <person name="Sykes S."/>
            <person name="Wortman J."/>
            <person name="Nusbaum C."/>
            <person name="Birren B."/>
        </authorList>
    </citation>
    <scope>NUCLEOTIDE SEQUENCE [LARGE SCALE GENOMIC DNA]</scope>
    <source>
        <strain evidence="1 2">4_1_13</strain>
    </source>
</reference>
<sequence>MELYDLTLKKEVARECAWGVMGTISRIKDKIGETELLKTVQKKIGLEIKNIPTMDLKEVEELNVKCKFLMGIFSEMEEI</sequence>
<protein>
    <submittedName>
        <fullName evidence="1">Uncharacterized protein</fullName>
    </submittedName>
</protein>
<accession>A0A0M1VUF9</accession>
<comment type="caution">
    <text evidence="1">The sequence shown here is derived from an EMBL/GenBank/DDBJ whole genome shotgun (WGS) entry which is preliminary data.</text>
</comment>
<gene>
    <name evidence="1" type="ORF">FSCG_00994</name>
</gene>
<dbReference type="RefSeq" id="WP_008802984.1">
    <property type="nucleotide sequence ID" value="NZ_KQ235737.1"/>
</dbReference>
<dbReference type="HOGENOM" id="CLU_196674_0_0_0"/>
<evidence type="ECO:0000313" key="1">
    <source>
        <dbReference type="EMBL" id="EEO40281.1"/>
    </source>
</evidence>
<dbReference type="Proteomes" id="UP000004925">
    <property type="component" value="Unassembled WGS sequence"/>
</dbReference>
<name>A0A0M1VUF9_FUSVC</name>
<dbReference type="EMBL" id="ACDE02000019">
    <property type="protein sequence ID" value="EEO40281.1"/>
    <property type="molecule type" value="Genomic_DNA"/>
</dbReference>
<organism evidence="1 2">
    <name type="scientific">Fusobacterium vincentii 4_1_13</name>
    <dbReference type="NCBI Taxonomy" id="469606"/>
    <lineage>
        <taxon>Bacteria</taxon>
        <taxon>Fusobacteriati</taxon>
        <taxon>Fusobacteriota</taxon>
        <taxon>Fusobacteriia</taxon>
        <taxon>Fusobacteriales</taxon>
        <taxon>Fusobacteriaceae</taxon>
        <taxon>Fusobacterium</taxon>
    </lineage>
</organism>
<dbReference type="AlphaFoldDB" id="A0A0M1VUF9"/>